<keyword evidence="2" id="KW-0812">Transmembrane</keyword>
<keyword evidence="4" id="KW-1185">Reference proteome</keyword>
<organism evidence="4">
    <name type="scientific">Salpingoeca rosetta (strain ATCC 50818 / BSB-021)</name>
    <dbReference type="NCBI Taxonomy" id="946362"/>
    <lineage>
        <taxon>Eukaryota</taxon>
        <taxon>Choanoflagellata</taxon>
        <taxon>Craspedida</taxon>
        <taxon>Salpingoecidae</taxon>
        <taxon>Salpingoeca</taxon>
    </lineage>
</organism>
<dbReference type="Proteomes" id="UP000007799">
    <property type="component" value="Unassembled WGS sequence"/>
</dbReference>
<dbReference type="FunCoup" id="F2U522">
    <property type="interactions" value="461"/>
</dbReference>
<dbReference type="RefSeq" id="XP_004995974.1">
    <property type="nucleotide sequence ID" value="XM_004995917.1"/>
</dbReference>
<evidence type="ECO:0000256" key="2">
    <source>
        <dbReference type="SAM" id="Phobius"/>
    </source>
</evidence>
<dbReference type="EMBL" id="GL832961">
    <property type="protein sequence ID" value="EGD82738.1"/>
    <property type="molecule type" value="Genomic_DNA"/>
</dbReference>
<dbReference type="KEGG" id="sre:PTSG_03388"/>
<evidence type="ECO:0000313" key="3">
    <source>
        <dbReference type="EMBL" id="EGD82738.1"/>
    </source>
</evidence>
<proteinExistence type="predicted"/>
<protein>
    <submittedName>
        <fullName evidence="3">Uncharacterized protein</fullName>
    </submittedName>
</protein>
<evidence type="ECO:0000313" key="4">
    <source>
        <dbReference type="Proteomes" id="UP000007799"/>
    </source>
</evidence>
<feature type="compositionally biased region" description="Basic and acidic residues" evidence="1">
    <location>
        <begin position="153"/>
        <end position="185"/>
    </location>
</feature>
<keyword evidence="2" id="KW-1133">Transmembrane helix</keyword>
<name>F2U522_SALR5</name>
<dbReference type="eggNOG" id="ENOG502RZ4T">
    <property type="taxonomic scope" value="Eukaryota"/>
</dbReference>
<dbReference type="InterPro" id="IPR026721">
    <property type="entry name" value="TMEM18"/>
</dbReference>
<feature type="region of interest" description="Disordered" evidence="1">
    <location>
        <begin position="147"/>
        <end position="193"/>
    </location>
</feature>
<dbReference type="InParanoid" id="F2U522"/>
<evidence type="ECO:0000256" key="1">
    <source>
        <dbReference type="SAM" id="MobiDB-lite"/>
    </source>
</evidence>
<feature type="transmembrane region" description="Helical" evidence="2">
    <location>
        <begin position="63"/>
        <end position="80"/>
    </location>
</feature>
<dbReference type="OrthoDB" id="411535at2759"/>
<keyword evidence="2" id="KW-0472">Membrane</keyword>
<accession>F2U522</accession>
<dbReference type="GeneID" id="16076561"/>
<gene>
    <name evidence="3" type="ORF">PTSG_03388</name>
</gene>
<feature type="transmembrane region" description="Helical" evidence="2">
    <location>
        <begin position="37"/>
        <end position="56"/>
    </location>
</feature>
<dbReference type="AlphaFoldDB" id="F2U522"/>
<reference evidence="3" key="1">
    <citation type="submission" date="2009-08" db="EMBL/GenBank/DDBJ databases">
        <title>Annotation of Salpingoeca rosetta.</title>
        <authorList>
            <consortium name="The Broad Institute Genome Sequencing Platform"/>
            <person name="Russ C."/>
            <person name="Cuomo C."/>
            <person name="Burger G."/>
            <person name="Gray M.W."/>
            <person name="Holland P.W.H."/>
            <person name="King N."/>
            <person name="Lang F.B.F."/>
            <person name="Roger A.J."/>
            <person name="Ruiz-Trillo I."/>
            <person name="Young S.K."/>
            <person name="Zeng Q."/>
            <person name="Gargeya S."/>
            <person name="Alvarado L."/>
            <person name="Berlin A."/>
            <person name="Chapman S.B."/>
            <person name="Chen Z."/>
            <person name="Freedman E."/>
            <person name="Gellesch M."/>
            <person name="Goldberg J."/>
            <person name="Griggs A."/>
            <person name="Gujja S."/>
            <person name="Heilman E."/>
            <person name="Heiman D."/>
            <person name="Howarth C."/>
            <person name="Mehta T."/>
            <person name="Neiman D."/>
            <person name="Pearson M."/>
            <person name="Roberts A."/>
            <person name="Saif S."/>
            <person name="Shea T."/>
            <person name="Shenoy N."/>
            <person name="Sisk P."/>
            <person name="Stolte C."/>
            <person name="Sykes S."/>
            <person name="White J."/>
            <person name="Yandava C."/>
            <person name="Haas B."/>
            <person name="Nusbaum C."/>
            <person name="Birren B."/>
        </authorList>
    </citation>
    <scope>NUCLEOTIDE SEQUENCE [LARGE SCALE GENOMIC DNA]</scope>
    <source>
        <strain evidence="3">ATCC 50818</strain>
    </source>
</reference>
<feature type="transmembrane region" description="Helical" evidence="2">
    <location>
        <begin position="105"/>
        <end position="134"/>
    </location>
</feature>
<dbReference type="Pfam" id="PF14770">
    <property type="entry name" value="TMEM18"/>
    <property type="match status" value="1"/>
</dbReference>
<dbReference type="OMA" id="TFSKQQY"/>
<sequence>MDLLGEWGEFKPAVPVEGGSDMNSWKFWHGFFSQIEWTEPFIVFVCVFHLITLLLIISTKGYLTLQCILGASLLGVVYLGETLNELAALHWREFSRHQYFDSHGMFFSVVISLPILLNTMLLTVGWLLSAASLLKDVQVQRIKAQARASQEQGKGDEKKENNQEDTKQSTNKKGGESKGQRDAVRNRKARATT</sequence>